<dbReference type="OrthoDB" id="9806150at2"/>
<evidence type="ECO:0000256" key="1">
    <source>
        <dbReference type="ARBA" id="ARBA00001946"/>
    </source>
</evidence>
<protein>
    <submittedName>
        <fullName evidence="5">NUDIX hydrolase</fullName>
    </submittedName>
</protein>
<evidence type="ECO:0000256" key="2">
    <source>
        <dbReference type="ARBA" id="ARBA00022801"/>
    </source>
</evidence>
<evidence type="ECO:0000313" key="6">
    <source>
        <dbReference type="Proteomes" id="UP000481030"/>
    </source>
</evidence>
<dbReference type="GO" id="GO:0005829">
    <property type="term" value="C:cytosol"/>
    <property type="evidence" value="ECO:0007669"/>
    <property type="project" value="TreeGrafter"/>
</dbReference>
<proteinExistence type="inferred from homology"/>
<dbReference type="SUPFAM" id="SSF55811">
    <property type="entry name" value="Nudix"/>
    <property type="match status" value="1"/>
</dbReference>
<dbReference type="InterPro" id="IPR020476">
    <property type="entry name" value="Nudix_hydrolase"/>
</dbReference>
<dbReference type="RefSeq" id="WP_151533134.1">
    <property type="nucleotide sequence ID" value="NZ_WBOS01000001.1"/>
</dbReference>
<sequence length="183" mass="20824">MSRLEEKTVKIEKLFTGKVISLQVEDVELPNGNMSKREIIKHPGAVAVIALTDDQKIIMVEQYRKALEKAIVEIPAGKLEVGEDPEVCAKRELEEETGYECKEMEWLISFYTSPGFADEIIHLYIAKGLVKKENPAPPDEDEFVNLLELTLEEAEQLIVEKKIYDAKTAYAVQYLQLQKALKK</sequence>
<dbReference type="Proteomes" id="UP000481030">
    <property type="component" value="Unassembled WGS sequence"/>
</dbReference>
<dbReference type="PANTHER" id="PTHR11839">
    <property type="entry name" value="UDP/ADP-SUGAR PYROPHOSPHATASE"/>
    <property type="match status" value="1"/>
</dbReference>
<accession>A0A6L3VEV5</accession>
<feature type="domain" description="Nudix hydrolase" evidence="4">
    <location>
        <begin position="40"/>
        <end position="171"/>
    </location>
</feature>
<reference evidence="5 6" key="1">
    <citation type="journal article" date="2016" name="Antonie Van Leeuwenhoek">
        <title>Bacillus depressus sp. nov., isolated from soil of a sunflower field.</title>
        <authorList>
            <person name="Wei X."/>
            <person name="Xin D."/>
            <person name="Xin Y."/>
            <person name="Zhang H."/>
            <person name="Wang T."/>
            <person name="Zhang J."/>
        </authorList>
    </citation>
    <scope>NUCLEOTIDE SEQUENCE [LARGE SCALE GENOMIC DNA]</scope>
    <source>
        <strain evidence="5 6">BZ1</strain>
    </source>
</reference>
<organism evidence="5 6">
    <name type="scientific">Cytobacillus depressus</name>
    <dbReference type="NCBI Taxonomy" id="1602942"/>
    <lineage>
        <taxon>Bacteria</taxon>
        <taxon>Bacillati</taxon>
        <taxon>Bacillota</taxon>
        <taxon>Bacilli</taxon>
        <taxon>Bacillales</taxon>
        <taxon>Bacillaceae</taxon>
        <taxon>Cytobacillus</taxon>
    </lineage>
</organism>
<dbReference type="InterPro" id="IPR015797">
    <property type="entry name" value="NUDIX_hydrolase-like_dom_sf"/>
</dbReference>
<comment type="similarity">
    <text evidence="3">Belongs to the Nudix hydrolase family.</text>
</comment>
<gene>
    <name evidence="5" type="ORF">F7731_02185</name>
</gene>
<keyword evidence="2 3" id="KW-0378">Hydrolase</keyword>
<dbReference type="PANTHER" id="PTHR11839:SF18">
    <property type="entry name" value="NUDIX HYDROLASE DOMAIN-CONTAINING PROTEIN"/>
    <property type="match status" value="1"/>
</dbReference>
<dbReference type="InterPro" id="IPR020084">
    <property type="entry name" value="NUDIX_hydrolase_CS"/>
</dbReference>
<dbReference type="GO" id="GO:0016462">
    <property type="term" value="F:pyrophosphatase activity"/>
    <property type="evidence" value="ECO:0007669"/>
    <property type="project" value="UniProtKB-ARBA"/>
</dbReference>
<dbReference type="EMBL" id="WBOS01000001">
    <property type="protein sequence ID" value="KAB2338967.1"/>
    <property type="molecule type" value="Genomic_DNA"/>
</dbReference>
<name>A0A6L3VEV5_9BACI</name>
<dbReference type="GO" id="GO:0006753">
    <property type="term" value="P:nucleoside phosphate metabolic process"/>
    <property type="evidence" value="ECO:0007669"/>
    <property type="project" value="TreeGrafter"/>
</dbReference>
<evidence type="ECO:0000256" key="3">
    <source>
        <dbReference type="RuleBase" id="RU003476"/>
    </source>
</evidence>
<dbReference type="Pfam" id="PF00293">
    <property type="entry name" value="NUDIX"/>
    <property type="match status" value="1"/>
</dbReference>
<dbReference type="Gene3D" id="3.90.79.10">
    <property type="entry name" value="Nucleoside Triphosphate Pyrophosphohydrolase"/>
    <property type="match status" value="1"/>
</dbReference>
<dbReference type="GO" id="GO:0019693">
    <property type="term" value="P:ribose phosphate metabolic process"/>
    <property type="evidence" value="ECO:0007669"/>
    <property type="project" value="TreeGrafter"/>
</dbReference>
<dbReference type="PROSITE" id="PS51462">
    <property type="entry name" value="NUDIX"/>
    <property type="match status" value="1"/>
</dbReference>
<dbReference type="PROSITE" id="PS00893">
    <property type="entry name" value="NUDIX_BOX"/>
    <property type="match status" value="1"/>
</dbReference>
<dbReference type="InterPro" id="IPR000086">
    <property type="entry name" value="NUDIX_hydrolase_dom"/>
</dbReference>
<dbReference type="CDD" id="cd03424">
    <property type="entry name" value="NUDIX_ADPRase_Nudt5_UGPPase_Nudt14"/>
    <property type="match status" value="1"/>
</dbReference>
<dbReference type="PRINTS" id="PR00502">
    <property type="entry name" value="NUDIXFAMILY"/>
</dbReference>
<keyword evidence="6" id="KW-1185">Reference proteome</keyword>
<dbReference type="AlphaFoldDB" id="A0A6L3VEV5"/>
<evidence type="ECO:0000313" key="5">
    <source>
        <dbReference type="EMBL" id="KAB2338967.1"/>
    </source>
</evidence>
<evidence type="ECO:0000259" key="4">
    <source>
        <dbReference type="PROSITE" id="PS51462"/>
    </source>
</evidence>
<comment type="caution">
    <text evidence="5">The sequence shown here is derived from an EMBL/GenBank/DDBJ whole genome shotgun (WGS) entry which is preliminary data.</text>
</comment>
<dbReference type="FunFam" id="3.90.79.10:FF:000024">
    <property type="entry name" value="ADP-ribose pyrophosphatase"/>
    <property type="match status" value="1"/>
</dbReference>
<comment type="cofactor">
    <cofactor evidence="1">
        <name>Mg(2+)</name>
        <dbReference type="ChEBI" id="CHEBI:18420"/>
    </cofactor>
</comment>